<reference evidence="5 6" key="1">
    <citation type="submission" date="2020-02" db="EMBL/GenBank/DDBJ databases">
        <title>Balneolaceae bacterium YR4-1, complete genome.</title>
        <authorList>
            <person name="Li Y."/>
            <person name="Wu S."/>
        </authorList>
    </citation>
    <scope>NUCLEOTIDE SEQUENCE [LARGE SCALE GENOMIC DNA]</scope>
    <source>
        <strain evidence="5 6">YR4-1</strain>
    </source>
</reference>
<dbReference type="Proteomes" id="UP000473278">
    <property type="component" value="Unassembled WGS sequence"/>
</dbReference>
<dbReference type="GO" id="GO:0003723">
    <property type="term" value="F:RNA binding"/>
    <property type="evidence" value="ECO:0007669"/>
    <property type="project" value="InterPro"/>
</dbReference>
<accession>A0A6M1T132</accession>
<dbReference type="AlphaFoldDB" id="A0A6M1T132"/>
<dbReference type="PANTHER" id="PTHR46429:SF1">
    <property type="entry name" value="23S RRNA (GUANOSINE-2'-O-)-METHYLTRANSFERASE RLMB"/>
    <property type="match status" value="1"/>
</dbReference>
<dbReference type="Gene3D" id="3.40.1280.10">
    <property type="match status" value="1"/>
</dbReference>
<sequence length="179" mass="20200">MTDVRKLTTKDILSQNKKRSAPEKMQQLVAVLHDVRSMHNIGAAFRNADAFGIKKLILSGFSPCPPRPEITKTAIGAEEFVEWESTDSITDRLRELKNERYHVVGLEQTDQSVMITEYQPPTIKNICLVFGNEVTGLDESLLPMIDTFVEIPQYGNKHSLNVSVTVGVTLYAFLQKYWG</sequence>
<keyword evidence="1 5" id="KW-0489">Methyltransferase</keyword>
<dbReference type="GO" id="GO:0008173">
    <property type="term" value="F:RNA methyltransferase activity"/>
    <property type="evidence" value="ECO:0007669"/>
    <property type="project" value="InterPro"/>
</dbReference>
<evidence type="ECO:0000256" key="3">
    <source>
        <dbReference type="SAM" id="MobiDB-lite"/>
    </source>
</evidence>
<gene>
    <name evidence="5" type="ORF">G3570_07375</name>
</gene>
<dbReference type="GO" id="GO:0032259">
    <property type="term" value="P:methylation"/>
    <property type="evidence" value="ECO:0007669"/>
    <property type="project" value="UniProtKB-KW"/>
</dbReference>
<dbReference type="EMBL" id="JAALLT010000002">
    <property type="protein sequence ID" value="NGP76447.1"/>
    <property type="molecule type" value="Genomic_DNA"/>
</dbReference>
<evidence type="ECO:0000256" key="2">
    <source>
        <dbReference type="ARBA" id="ARBA00022679"/>
    </source>
</evidence>
<dbReference type="PANTHER" id="PTHR46429">
    <property type="entry name" value="23S RRNA (GUANOSINE-2'-O-)-METHYLTRANSFERASE RLMB"/>
    <property type="match status" value="1"/>
</dbReference>
<dbReference type="Pfam" id="PF00588">
    <property type="entry name" value="SpoU_methylase"/>
    <property type="match status" value="1"/>
</dbReference>
<keyword evidence="2 5" id="KW-0808">Transferase</keyword>
<dbReference type="GO" id="GO:0005829">
    <property type="term" value="C:cytosol"/>
    <property type="evidence" value="ECO:0007669"/>
    <property type="project" value="TreeGrafter"/>
</dbReference>
<comment type="caution">
    <text evidence="5">The sequence shown here is derived from an EMBL/GenBank/DDBJ whole genome shotgun (WGS) entry which is preliminary data.</text>
</comment>
<keyword evidence="6" id="KW-1185">Reference proteome</keyword>
<name>A0A6M1T132_9BACT</name>
<organism evidence="5 6">
    <name type="scientific">Halalkalibaculum roseum</name>
    <dbReference type="NCBI Taxonomy" id="2709311"/>
    <lineage>
        <taxon>Bacteria</taxon>
        <taxon>Pseudomonadati</taxon>
        <taxon>Balneolota</taxon>
        <taxon>Balneolia</taxon>
        <taxon>Balneolales</taxon>
        <taxon>Balneolaceae</taxon>
        <taxon>Halalkalibaculum</taxon>
    </lineage>
</organism>
<proteinExistence type="predicted"/>
<dbReference type="InterPro" id="IPR029028">
    <property type="entry name" value="Alpha/beta_knot_MTases"/>
</dbReference>
<feature type="domain" description="tRNA/rRNA methyltransferase SpoU type" evidence="4">
    <location>
        <begin position="28"/>
        <end position="171"/>
    </location>
</feature>
<evidence type="ECO:0000256" key="1">
    <source>
        <dbReference type="ARBA" id="ARBA00022603"/>
    </source>
</evidence>
<dbReference type="InterPro" id="IPR004441">
    <property type="entry name" value="rRNA_MeTrfase_TrmH"/>
</dbReference>
<dbReference type="RefSeq" id="WP_165140803.1">
    <property type="nucleotide sequence ID" value="NZ_JAALLT010000002.1"/>
</dbReference>
<dbReference type="InterPro" id="IPR001537">
    <property type="entry name" value="SpoU_MeTrfase"/>
</dbReference>
<feature type="region of interest" description="Disordered" evidence="3">
    <location>
        <begin position="1"/>
        <end position="20"/>
    </location>
</feature>
<dbReference type="SUPFAM" id="SSF75217">
    <property type="entry name" value="alpha/beta knot"/>
    <property type="match status" value="1"/>
</dbReference>
<evidence type="ECO:0000313" key="6">
    <source>
        <dbReference type="Proteomes" id="UP000473278"/>
    </source>
</evidence>
<protein>
    <submittedName>
        <fullName evidence="5">RNA methyltransferase</fullName>
    </submittedName>
</protein>
<evidence type="ECO:0000313" key="5">
    <source>
        <dbReference type="EMBL" id="NGP76447.1"/>
    </source>
</evidence>
<evidence type="ECO:0000259" key="4">
    <source>
        <dbReference type="Pfam" id="PF00588"/>
    </source>
</evidence>
<dbReference type="InterPro" id="IPR029026">
    <property type="entry name" value="tRNA_m1G_MTases_N"/>
</dbReference>
<dbReference type="GO" id="GO:0006396">
    <property type="term" value="P:RNA processing"/>
    <property type="evidence" value="ECO:0007669"/>
    <property type="project" value="InterPro"/>
</dbReference>